<accession>A0A841CRY4</accession>
<organism evidence="7 8">
    <name type="scientific">Saccharothrix tamanrassetensis</name>
    <dbReference type="NCBI Taxonomy" id="1051531"/>
    <lineage>
        <taxon>Bacteria</taxon>
        <taxon>Bacillati</taxon>
        <taxon>Actinomycetota</taxon>
        <taxon>Actinomycetes</taxon>
        <taxon>Pseudonocardiales</taxon>
        <taxon>Pseudonocardiaceae</taxon>
        <taxon>Saccharothrix</taxon>
    </lineage>
</organism>
<dbReference type="SUPFAM" id="SSF47336">
    <property type="entry name" value="ACP-like"/>
    <property type="match status" value="1"/>
</dbReference>
<dbReference type="InterPro" id="IPR006162">
    <property type="entry name" value="Ppantetheine_attach_site"/>
</dbReference>
<feature type="compositionally biased region" description="Pro residues" evidence="4">
    <location>
        <begin position="584"/>
        <end position="600"/>
    </location>
</feature>
<evidence type="ECO:0000256" key="3">
    <source>
        <dbReference type="ARBA" id="ARBA00022679"/>
    </source>
</evidence>
<dbReference type="Gene3D" id="3.40.50.1820">
    <property type="entry name" value="alpha/beta hydrolase"/>
    <property type="match status" value="1"/>
</dbReference>
<dbReference type="Pfam" id="PF02801">
    <property type="entry name" value="Ketoacyl-synt_C"/>
    <property type="match status" value="1"/>
</dbReference>
<dbReference type="CDD" id="cd00833">
    <property type="entry name" value="PKS"/>
    <property type="match status" value="1"/>
</dbReference>
<evidence type="ECO:0000313" key="7">
    <source>
        <dbReference type="EMBL" id="MBB5958236.1"/>
    </source>
</evidence>
<dbReference type="SMART" id="SM00823">
    <property type="entry name" value="PKS_PP"/>
    <property type="match status" value="1"/>
</dbReference>
<dbReference type="AlphaFoldDB" id="A0A841CRY4"/>
<feature type="domain" description="Ketosynthase family 3 (KS3)" evidence="6">
    <location>
        <begin position="3"/>
        <end position="426"/>
    </location>
</feature>
<dbReference type="Pfam" id="PF22621">
    <property type="entry name" value="CurL-like_PKS_C"/>
    <property type="match status" value="1"/>
</dbReference>
<evidence type="ECO:0000313" key="8">
    <source>
        <dbReference type="Proteomes" id="UP000547510"/>
    </source>
</evidence>
<name>A0A841CRY4_9PSEU</name>
<dbReference type="PROSITE" id="PS50075">
    <property type="entry name" value="CARRIER"/>
    <property type="match status" value="1"/>
</dbReference>
<sequence length="689" mass="72435">MTDTHIAVVGMAGRFAGTPDLDAYWQAVSTGTTVVRELTTDELLAAGEDPALLADPAYVRRYGKLDRAEWFDAEFFGYAPVDAVLSDPQHRVFLETCWQAMEDAGYPPSATDAVVGVYGGCGQSRYWSLVGRHRDRFPGLDDVRLAMVAGADHLCLRVSHKLGLTGPSMTVLSTCSTALVAVHQACQALLFGDCDMALAGGVSVRVPARGAVARAGSVLSPDGVCRAFDAKANGTVFGDGAGVVLLKRYADAVDDGDHIHAVIRGSAVNNDGSDRVGYGAPGVSGQAKVIRSALAAAEVAPETVDYVESHGTGTQVGDPIEVAALTRAFGGGAAGSTVLGTVKPNIGHTDAAAGIAGLLKVILALRHRVLPPSVNFEQPNPAIDFAAGPFEVRTEAAPWPERGRPRRAGVSSFGIGATNAHVVVEEAPSPEPAGPPRTHRLLVLSATTVPALRQMRAELAAHLTAHPEQSLDDVAYTLQVGRVGFPHRWCAVVTDRADAVRALTAEDAGPDHPAHERFAPDRQAHDRQAHDHSGGTAADELHRLGEQWMAGEAIRPVERRRRVPLPTYPFQRRRHIVESAAPTAAPPAAAPPAAAPPPAARPVAPVASSWQPAEIVETVALLFAEVLQQPEVDADDDFFALGGDSLIAVGLIARIDETFDVSLTPEEVFSDPTPAGVATVIGELLKGEQ</sequence>
<gene>
    <name evidence="7" type="ORF">FHS29_004844</name>
</gene>
<evidence type="ECO:0000256" key="4">
    <source>
        <dbReference type="SAM" id="MobiDB-lite"/>
    </source>
</evidence>
<keyword evidence="8" id="KW-1185">Reference proteome</keyword>
<dbReference type="SMART" id="SM00825">
    <property type="entry name" value="PKS_KS"/>
    <property type="match status" value="1"/>
</dbReference>
<evidence type="ECO:0000256" key="2">
    <source>
        <dbReference type="ARBA" id="ARBA00022553"/>
    </source>
</evidence>
<dbReference type="GO" id="GO:0004312">
    <property type="term" value="F:fatty acid synthase activity"/>
    <property type="evidence" value="ECO:0007669"/>
    <property type="project" value="TreeGrafter"/>
</dbReference>
<dbReference type="PANTHER" id="PTHR43775">
    <property type="entry name" value="FATTY ACID SYNTHASE"/>
    <property type="match status" value="1"/>
</dbReference>
<dbReference type="InterPro" id="IPR014030">
    <property type="entry name" value="Ketoacyl_synth_N"/>
</dbReference>
<dbReference type="RefSeq" id="WP_184693999.1">
    <property type="nucleotide sequence ID" value="NZ_JACHJN010000007.1"/>
</dbReference>
<feature type="domain" description="Carrier" evidence="5">
    <location>
        <begin position="610"/>
        <end position="685"/>
    </location>
</feature>
<dbReference type="InterPro" id="IPR020841">
    <property type="entry name" value="PKS_Beta-ketoAc_synthase_dom"/>
</dbReference>
<dbReference type="InterPro" id="IPR009081">
    <property type="entry name" value="PP-bd_ACP"/>
</dbReference>
<dbReference type="Proteomes" id="UP000547510">
    <property type="component" value="Unassembled WGS sequence"/>
</dbReference>
<comment type="caution">
    <text evidence="7">The sequence shown here is derived from an EMBL/GenBank/DDBJ whole genome shotgun (WGS) entry which is preliminary data.</text>
</comment>
<dbReference type="Gene3D" id="3.40.47.10">
    <property type="match status" value="1"/>
</dbReference>
<keyword evidence="2" id="KW-0597">Phosphoprotein</keyword>
<reference evidence="7 8" key="1">
    <citation type="submission" date="2020-08" db="EMBL/GenBank/DDBJ databases">
        <title>Genomic Encyclopedia of Type Strains, Phase III (KMG-III): the genomes of soil and plant-associated and newly described type strains.</title>
        <authorList>
            <person name="Whitman W."/>
        </authorList>
    </citation>
    <scope>NUCLEOTIDE SEQUENCE [LARGE SCALE GENOMIC DNA]</scope>
    <source>
        <strain evidence="7 8">CECT 8640</strain>
    </source>
</reference>
<dbReference type="PANTHER" id="PTHR43775:SF37">
    <property type="entry name" value="SI:DKEY-61P9.11"/>
    <property type="match status" value="1"/>
</dbReference>
<dbReference type="InterPro" id="IPR029058">
    <property type="entry name" value="AB_hydrolase_fold"/>
</dbReference>
<keyword evidence="1" id="KW-0596">Phosphopantetheine</keyword>
<dbReference type="InterPro" id="IPR036736">
    <property type="entry name" value="ACP-like_sf"/>
</dbReference>
<dbReference type="GO" id="GO:0006633">
    <property type="term" value="P:fatty acid biosynthetic process"/>
    <property type="evidence" value="ECO:0007669"/>
    <property type="project" value="TreeGrafter"/>
</dbReference>
<evidence type="ECO:0000259" key="5">
    <source>
        <dbReference type="PROSITE" id="PS50075"/>
    </source>
</evidence>
<dbReference type="PROSITE" id="PS00012">
    <property type="entry name" value="PHOSPHOPANTETHEINE"/>
    <property type="match status" value="1"/>
</dbReference>
<dbReference type="PROSITE" id="PS52004">
    <property type="entry name" value="KS3_2"/>
    <property type="match status" value="1"/>
</dbReference>
<dbReference type="InterPro" id="IPR014031">
    <property type="entry name" value="Ketoacyl_synth_C"/>
</dbReference>
<keyword evidence="3 7" id="KW-0808">Transferase</keyword>
<evidence type="ECO:0000259" key="6">
    <source>
        <dbReference type="PROSITE" id="PS52004"/>
    </source>
</evidence>
<dbReference type="Pfam" id="PF00109">
    <property type="entry name" value="ketoacyl-synt"/>
    <property type="match status" value="1"/>
</dbReference>
<dbReference type="GO" id="GO:0031177">
    <property type="term" value="F:phosphopantetheine binding"/>
    <property type="evidence" value="ECO:0007669"/>
    <property type="project" value="InterPro"/>
</dbReference>
<dbReference type="InterPro" id="IPR020806">
    <property type="entry name" value="PKS_PP-bd"/>
</dbReference>
<dbReference type="InterPro" id="IPR050091">
    <property type="entry name" value="PKS_NRPS_Biosynth_Enz"/>
</dbReference>
<protein>
    <submittedName>
        <fullName evidence="7">Acyl transferase domain-containing protein</fullName>
    </submittedName>
</protein>
<dbReference type="Gene3D" id="1.10.1240.100">
    <property type="match status" value="1"/>
</dbReference>
<dbReference type="EMBL" id="JACHJN010000007">
    <property type="protein sequence ID" value="MBB5958236.1"/>
    <property type="molecule type" value="Genomic_DNA"/>
</dbReference>
<feature type="region of interest" description="Disordered" evidence="4">
    <location>
        <begin position="581"/>
        <end position="604"/>
    </location>
</feature>
<proteinExistence type="predicted"/>
<dbReference type="InterPro" id="IPR016039">
    <property type="entry name" value="Thiolase-like"/>
</dbReference>
<dbReference type="Pfam" id="PF00550">
    <property type="entry name" value="PP-binding"/>
    <property type="match status" value="1"/>
</dbReference>
<dbReference type="SUPFAM" id="SSF53901">
    <property type="entry name" value="Thiolase-like"/>
    <property type="match status" value="1"/>
</dbReference>
<evidence type="ECO:0000256" key="1">
    <source>
        <dbReference type="ARBA" id="ARBA00022450"/>
    </source>
</evidence>